<dbReference type="STRING" id="877455.Metbo_0888"/>
<dbReference type="KEGG" id="mel:Metbo_0888"/>
<dbReference type="AlphaFoldDB" id="F0TBR0"/>
<dbReference type="InterPro" id="IPR001296">
    <property type="entry name" value="Glyco_trans_1"/>
</dbReference>
<accession>F0TBR0</accession>
<organism evidence="3 4">
    <name type="scientific">Methanobacterium lacus (strain AL-21)</name>
    <dbReference type="NCBI Taxonomy" id="877455"/>
    <lineage>
        <taxon>Archaea</taxon>
        <taxon>Methanobacteriati</taxon>
        <taxon>Methanobacteriota</taxon>
        <taxon>Methanomada group</taxon>
        <taxon>Methanobacteria</taxon>
        <taxon>Methanobacteriales</taxon>
        <taxon>Methanobacteriaceae</taxon>
        <taxon>Methanobacterium</taxon>
    </lineage>
</organism>
<dbReference type="HOGENOM" id="CLU_009583_2_1_2"/>
<dbReference type="SUPFAM" id="SSF53756">
    <property type="entry name" value="UDP-Glycosyltransferase/glycogen phosphorylase"/>
    <property type="match status" value="1"/>
</dbReference>
<dbReference type="Proteomes" id="UP000007490">
    <property type="component" value="Chromosome"/>
</dbReference>
<evidence type="ECO:0000313" key="4">
    <source>
        <dbReference type="Proteomes" id="UP000007490"/>
    </source>
</evidence>
<sequence>MKVLLVNYLETTFPGGISKTVNELAQNLSKNHEVTVLQPNPSNLRAEETNNGFKIIRVSSALDNTKYFYGLNFEIYKYLKNHYKDLNPDIVHVHGYHHLMPIESIHIIKRMDPNVPIIFSPYLDVARGRLAGKYLWNLYNIFARPVFSKSVSITSCSNFESANIQNIGVEREKITVIPLGVDEINLKKDRKDKNSKKTINLLYTGHIIPRKGVDYILKSLHSLVHKKGADNVVLTVVGDGPEKNKLIKMADELEIADHINWMSFLSREELIDLIRESDIYMLLSRSEAYGIAVAEALAMGTPCVISNSTALTEFSNEIGCYAVDYPPVPDDVADTVLKIYAEDRGVGPLSDRIRTWNEVSKDYENLYQSVVSANKIDKYQ</sequence>
<evidence type="ECO:0000259" key="1">
    <source>
        <dbReference type="Pfam" id="PF00534"/>
    </source>
</evidence>
<gene>
    <name evidence="3" type="ordered locus">Metbo_0888</name>
</gene>
<name>F0TBR0_METLA</name>
<dbReference type="PANTHER" id="PTHR45947">
    <property type="entry name" value="SULFOQUINOVOSYL TRANSFERASE SQD2"/>
    <property type="match status" value="1"/>
</dbReference>
<dbReference type="Pfam" id="PF13439">
    <property type="entry name" value="Glyco_transf_4"/>
    <property type="match status" value="1"/>
</dbReference>
<reference evidence="4" key="1">
    <citation type="submission" date="2011-02" db="EMBL/GenBank/DDBJ databases">
        <title>Complete sequence of Methanobacterium sp. AL-21.</title>
        <authorList>
            <consortium name="US DOE Joint Genome Institute"/>
            <person name="Lucas S."/>
            <person name="Copeland A."/>
            <person name="Lapidus A."/>
            <person name="Cheng J.-F."/>
            <person name="Goodwin L."/>
            <person name="Pitluck S."/>
            <person name="Chertkov O."/>
            <person name="Detter J.C."/>
            <person name="Han C."/>
            <person name="Tapia R."/>
            <person name="Land M."/>
            <person name="Hauser L."/>
            <person name="Kyrpides N."/>
            <person name="Ivanova N."/>
            <person name="Mikhailova N."/>
            <person name="Pagani I."/>
            <person name="Cadillo-Quiroz H."/>
            <person name="Imachi H."/>
            <person name="Zinder S."/>
            <person name="Liu W."/>
            <person name="Woyke T."/>
        </authorList>
    </citation>
    <scope>NUCLEOTIDE SEQUENCE [LARGE SCALE GENOMIC DNA]</scope>
    <source>
        <strain evidence="4">AL-21</strain>
    </source>
</reference>
<dbReference type="CDD" id="cd03801">
    <property type="entry name" value="GT4_PimA-like"/>
    <property type="match status" value="1"/>
</dbReference>
<dbReference type="RefSeq" id="WP_013644488.1">
    <property type="nucleotide sequence ID" value="NC_015216.1"/>
</dbReference>
<dbReference type="GO" id="GO:0016757">
    <property type="term" value="F:glycosyltransferase activity"/>
    <property type="evidence" value="ECO:0007669"/>
    <property type="project" value="InterPro"/>
</dbReference>
<evidence type="ECO:0000259" key="2">
    <source>
        <dbReference type="Pfam" id="PF13439"/>
    </source>
</evidence>
<dbReference type="InterPro" id="IPR028098">
    <property type="entry name" value="Glyco_trans_4-like_N"/>
</dbReference>
<feature type="domain" description="Glycosyltransferase subfamily 4-like N-terminal" evidence="2">
    <location>
        <begin position="14"/>
        <end position="182"/>
    </location>
</feature>
<proteinExistence type="predicted"/>
<feature type="domain" description="Glycosyl transferase family 1" evidence="1">
    <location>
        <begin position="188"/>
        <end position="340"/>
    </location>
</feature>
<dbReference type="InterPro" id="IPR050194">
    <property type="entry name" value="Glycosyltransferase_grp1"/>
</dbReference>
<dbReference type="eggNOG" id="arCOG01403">
    <property type="taxonomic scope" value="Archaea"/>
</dbReference>
<dbReference type="GeneID" id="10277337"/>
<evidence type="ECO:0000313" key="3">
    <source>
        <dbReference type="EMBL" id="ADZ09137.1"/>
    </source>
</evidence>
<dbReference type="Gene3D" id="3.40.50.2000">
    <property type="entry name" value="Glycogen Phosphorylase B"/>
    <property type="match status" value="2"/>
</dbReference>
<dbReference type="PANTHER" id="PTHR45947:SF3">
    <property type="entry name" value="SULFOQUINOVOSYL TRANSFERASE SQD2"/>
    <property type="match status" value="1"/>
</dbReference>
<reference evidence="3 4" key="2">
    <citation type="journal article" date="2014" name="Int. J. Syst. Evol. Microbiol.">
        <title>Methanobacterium paludis sp. nov. and a novel strain of Methanobacterium lacus isolated from northern peatlands.</title>
        <authorList>
            <person name="Cadillo-Quiroz H."/>
            <person name="Brauer S.L."/>
            <person name="Goodson N."/>
            <person name="Yavitt J.B."/>
            <person name="Zinder S.H."/>
        </authorList>
    </citation>
    <scope>NUCLEOTIDE SEQUENCE [LARGE SCALE GENOMIC DNA]</scope>
    <source>
        <strain evidence="3 4">AL-21</strain>
    </source>
</reference>
<keyword evidence="3" id="KW-0808">Transferase</keyword>
<dbReference type="Pfam" id="PF00534">
    <property type="entry name" value="Glycos_transf_1"/>
    <property type="match status" value="1"/>
</dbReference>
<dbReference type="OrthoDB" id="132546at2157"/>
<protein>
    <submittedName>
        <fullName evidence="3">Glycosyl transferase group 1</fullName>
    </submittedName>
</protein>
<keyword evidence="4" id="KW-1185">Reference proteome</keyword>
<dbReference type="EMBL" id="CP002551">
    <property type="protein sequence ID" value="ADZ09137.1"/>
    <property type="molecule type" value="Genomic_DNA"/>
</dbReference>